<dbReference type="UniPathway" id="UPA00143"/>
<dbReference type="InterPro" id="IPR001841">
    <property type="entry name" value="Znf_RING"/>
</dbReference>
<dbReference type="SUPFAM" id="SSF57850">
    <property type="entry name" value="RING/U-box"/>
    <property type="match status" value="1"/>
</dbReference>
<dbReference type="PANTHER" id="PTHR14155">
    <property type="entry name" value="RING FINGER DOMAIN-CONTAINING"/>
    <property type="match status" value="1"/>
</dbReference>
<sequence length="161" mass="17469">MADASPSNLLSFSDHERQSGAVTAAVCVAFALLISLLLYMLAWKKLRKTRRPTTPPPTPPNNTQHQHRAEHSLQLSNLGVHKMPERPKMVKLANGRLGSMAKVAEARTCPICLGDFAAGTVVGQLLCGHVFCSACIELWLSKHAVTCPMWCVAQLMARAAP</sequence>
<evidence type="ECO:0000256" key="1">
    <source>
        <dbReference type="ARBA" id="ARBA00022723"/>
    </source>
</evidence>
<dbReference type="InterPro" id="IPR013083">
    <property type="entry name" value="Znf_RING/FYVE/PHD"/>
</dbReference>
<dbReference type="AlphaFoldDB" id="A0A166Z0K2"/>
<dbReference type="InterPro" id="IPR017907">
    <property type="entry name" value="Znf_RING_CS"/>
</dbReference>
<evidence type="ECO:0000256" key="2">
    <source>
        <dbReference type="ARBA" id="ARBA00022771"/>
    </source>
</evidence>
<evidence type="ECO:0000313" key="8">
    <source>
        <dbReference type="EMBL" id="KZL78272.1"/>
    </source>
</evidence>
<evidence type="ECO:0000256" key="5">
    <source>
        <dbReference type="SAM" id="MobiDB-lite"/>
    </source>
</evidence>
<accession>A0A166Z0K2</accession>
<organism evidence="8 9">
    <name type="scientific">Colletotrichum tofieldiae</name>
    <dbReference type="NCBI Taxonomy" id="708197"/>
    <lineage>
        <taxon>Eukaryota</taxon>
        <taxon>Fungi</taxon>
        <taxon>Dikarya</taxon>
        <taxon>Ascomycota</taxon>
        <taxon>Pezizomycotina</taxon>
        <taxon>Sordariomycetes</taxon>
        <taxon>Hypocreomycetidae</taxon>
        <taxon>Glomerellales</taxon>
        <taxon>Glomerellaceae</taxon>
        <taxon>Colletotrichum</taxon>
        <taxon>Colletotrichum spaethianum species complex</taxon>
    </lineage>
</organism>
<keyword evidence="1" id="KW-0479">Metal-binding</keyword>
<feature type="domain" description="RING-type" evidence="7">
    <location>
        <begin position="109"/>
        <end position="149"/>
    </location>
</feature>
<evidence type="ECO:0000259" key="7">
    <source>
        <dbReference type="PROSITE" id="PS50089"/>
    </source>
</evidence>
<dbReference type="PROSITE" id="PS00518">
    <property type="entry name" value="ZF_RING_1"/>
    <property type="match status" value="1"/>
</dbReference>
<keyword evidence="6" id="KW-0472">Membrane</keyword>
<evidence type="ECO:0000256" key="4">
    <source>
        <dbReference type="PROSITE-ProRule" id="PRU00175"/>
    </source>
</evidence>
<keyword evidence="9" id="KW-1185">Reference proteome</keyword>
<evidence type="ECO:0000313" key="9">
    <source>
        <dbReference type="Proteomes" id="UP000076552"/>
    </source>
</evidence>
<dbReference type="GO" id="GO:0008270">
    <property type="term" value="F:zinc ion binding"/>
    <property type="evidence" value="ECO:0007669"/>
    <property type="project" value="UniProtKB-KW"/>
</dbReference>
<keyword evidence="3" id="KW-0862">Zinc</keyword>
<reference evidence="8 9" key="1">
    <citation type="submission" date="2015-06" db="EMBL/GenBank/DDBJ databases">
        <title>Survival trade-offs in plant roots during colonization by closely related pathogenic and mutualistic fungi.</title>
        <authorList>
            <person name="Hacquard S."/>
            <person name="Kracher B."/>
            <person name="Hiruma K."/>
            <person name="Weinman A."/>
            <person name="Muench P."/>
            <person name="Garrido Oter R."/>
            <person name="Ver Loren van Themaat E."/>
            <person name="Dallerey J.-F."/>
            <person name="Damm U."/>
            <person name="Henrissat B."/>
            <person name="Lespinet O."/>
            <person name="Thon M."/>
            <person name="Kemen E."/>
            <person name="McHardy A.C."/>
            <person name="Schulze-Lefert P."/>
            <person name="O'Connell R.J."/>
        </authorList>
    </citation>
    <scope>NUCLEOTIDE SEQUENCE [LARGE SCALE GENOMIC DNA]</scope>
    <source>
        <strain evidence="8 9">0861</strain>
    </source>
</reference>
<dbReference type="Gene3D" id="3.30.40.10">
    <property type="entry name" value="Zinc/RING finger domain, C3HC4 (zinc finger)"/>
    <property type="match status" value="1"/>
</dbReference>
<keyword evidence="6" id="KW-0812">Transmembrane</keyword>
<dbReference type="Pfam" id="PF13639">
    <property type="entry name" value="zf-RING_2"/>
    <property type="match status" value="1"/>
</dbReference>
<evidence type="ECO:0000256" key="6">
    <source>
        <dbReference type="SAM" id="Phobius"/>
    </source>
</evidence>
<dbReference type="InterPro" id="IPR053238">
    <property type="entry name" value="RING-H2_zinc_finger"/>
</dbReference>
<dbReference type="GO" id="GO:0016567">
    <property type="term" value="P:protein ubiquitination"/>
    <property type="evidence" value="ECO:0007669"/>
    <property type="project" value="UniProtKB-UniPathway"/>
</dbReference>
<protein>
    <recommendedName>
        <fullName evidence="7">RING-type domain-containing protein</fullName>
    </recommendedName>
</protein>
<feature type="region of interest" description="Disordered" evidence="5">
    <location>
        <begin position="49"/>
        <end position="70"/>
    </location>
</feature>
<dbReference type="PROSITE" id="PS50089">
    <property type="entry name" value="ZF_RING_2"/>
    <property type="match status" value="1"/>
</dbReference>
<evidence type="ECO:0000256" key="3">
    <source>
        <dbReference type="ARBA" id="ARBA00022833"/>
    </source>
</evidence>
<dbReference type="EMBL" id="LFIV01000003">
    <property type="protein sequence ID" value="KZL78272.1"/>
    <property type="molecule type" value="Genomic_DNA"/>
</dbReference>
<proteinExistence type="predicted"/>
<name>A0A166Z0K2_9PEZI</name>
<dbReference type="Proteomes" id="UP000076552">
    <property type="component" value="Unassembled WGS sequence"/>
</dbReference>
<dbReference type="PANTHER" id="PTHR14155:SF627">
    <property type="entry name" value="OS06G0192800 PROTEIN"/>
    <property type="match status" value="1"/>
</dbReference>
<keyword evidence="6" id="KW-1133">Transmembrane helix</keyword>
<gene>
    <name evidence="8" type="ORF">CT0861_07826</name>
</gene>
<comment type="caution">
    <text evidence="8">The sequence shown here is derived from an EMBL/GenBank/DDBJ whole genome shotgun (WGS) entry which is preliminary data.</text>
</comment>
<feature type="transmembrane region" description="Helical" evidence="6">
    <location>
        <begin position="20"/>
        <end position="42"/>
    </location>
</feature>
<dbReference type="STRING" id="708197.A0A166Z0K2"/>
<keyword evidence="2 4" id="KW-0863">Zinc-finger</keyword>
<dbReference type="SMART" id="SM00184">
    <property type="entry name" value="RING"/>
    <property type="match status" value="1"/>
</dbReference>